<dbReference type="InterPro" id="IPR054075">
    <property type="entry name" value="Gp53-like_C"/>
</dbReference>
<dbReference type="Pfam" id="PF21882">
    <property type="entry name" value="Gp53-like_C"/>
    <property type="match status" value="1"/>
</dbReference>
<protein>
    <submittedName>
        <fullName evidence="3">Tail-collar fiber protein</fullName>
    </submittedName>
</protein>
<organism evidence="3">
    <name type="scientific">Caudovirales sp. ctem730</name>
    <dbReference type="NCBI Taxonomy" id="2825770"/>
    <lineage>
        <taxon>Viruses</taxon>
        <taxon>Duplodnaviria</taxon>
        <taxon>Heunggongvirae</taxon>
        <taxon>Uroviricota</taxon>
        <taxon>Caudoviricetes</taxon>
    </lineage>
</organism>
<proteinExistence type="predicted"/>
<dbReference type="InterPro" id="IPR022225">
    <property type="entry name" value="Phage_tail_fibre_N"/>
</dbReference>
<evidence type="ECO:0000259" key="1">
    <source>
        <dbReference type="Pfam" id="PF12571"/>
    </source>
</evidence>
<dbReference type="Gene3D" id="2.60.40.3940">
    <property type="match status" value="1"/>
</dbReference>
<accession>A0A8S5PT84</accession>
<sequence>MAKYPAVITTMAGTNATAEANASKQALIFTKIVIGAGDPPASIARATSLTDKRLELAITKSTKSGDGQFTVRASLSNATLETGFYAREIGLMAKVGESGQEILFSYTNGGSYVDYIPDKTTPMDSYTFTITTVIGNAEKVEALIQDNGYATIRDLEDHNRAANAHQDAFNKKLDTKSNQYAKAITKHNQGLQVTKGDNSREVINFITDNYNDSDINKVLNLGTLKGLLGQGAIVASKLDGINGYVKFANGFIIQWGVSNADPGAGGATFNFPIAFKSTNYIAIANGDQSVNNLGGIATWSNATNYLTIDNLDSRYTGKYRVIAMGV</sequence>
<dbReference type="Pfam" id="PF12571">
    <property type="entry name" value="Phage_tail_fib"/>
    <property type="match status" value="1"/>
</dbReference>
<feature type="domain" description="Phage tail fibre protein N-terminal" evidence="1">
    <location>
        <begin position="1"/>
        <end position="94"/>
    </location>
</feature>
<evidence type="ECO:0000313" key="3">
    <source>
        <dbReference type="EMBL" id="DAE09741.1"/>
    </source>
</evidence>
<name>A0A8S5PT84_9CAUD</name>
<evidence type="ECO:0000259" key="2">
    <source>
        <dbReference type="Pfam" id="PF21882"/>
    </source>
</evidence>
<reference evidence="3" key="1">
    <citation type="journal article" date="2021" name="Proc. Natl. Acad. Sci. U.S.A.">
        <title>A Catalog of Tens of Thousands of Viruses from Human Metagenomes Reveals Hidden Associations with Chronic Diseases.</title>
        <authorList>
            <person name="Tisza M.J."/>
            <person name="Buck C.B."/>
        </authorList>
    </citation>
    <scope>NUCLEOTIDE SEQUENCE</scope>
    <source>
        <strain evidence="3">Ctem730</strain>
    </source>
</reference>
<feature type="domain" description="Putative tail fiber protein gp53-like C-terminal" evidence="2">
    <location>
        <begin position="246"/>
        <end position="325"/>
    </location>
</feature>
<dbReference type="EMBL" id="BK015492">
    <property type="protein sequence ID" value="DAE09741.1"/>
    <property type="molecule type" value="Genomic_DNA"/>
</dbReference>